<dbReference type="Gene3D" id="3.40.50.360">
    <property type="match status" value="1"/>
</dbReference>
<feature type="domain" description="NADPH-dependent FMN reductase-like" evidence="1">
    <location>
        <begin position="1"/>
        <end position="145"/>
    </location>
</feature>
<dbReference type="PANTHER" id="PTHR30543">
    <property type="entry name" value="CHROMATE REDUCTASE"/>
    <property type="match status" value="1"/>
</dbReference>
<gene>
    <name evidence="2" type="ORF">BES34_001595</name>
</gene>
<evidence type="ECO:0000259" key="1">
    <source>
        <dbReference type="Pfam" id="PF03358"/>
    </source>
</evidence>
<dbReference type="InterPro" id="IPR050712">
    <property type="entry name" value="NAD(P)H-dep_reductase"/>
</dbReference>
<dbReference type="InterPro" id="IPR029039">
    <property type="entry name" value="Flavoprotein-like_sf"/>
</dbReference>
<evidence type="ECO:0000313" key="2">
    <source>
        <dbReference type="EMBL" id="PNV76992.1"/>
    </source>
</evidence>
<proteinExistence type="predicted"/>
<dbReference type="InterPro" id="IPR005025">
    <property type="entry name" value="FMN_Rdtase-like_dom"/>
</dbReference>
<comment type="caution">
    <text evidence="2">The sequence shown here is derived from an EMBL/GenBank/DDBJ whole genome shotgun (WGS) entry which is preliminary data.</text>
</comment>
<reference evidence="2" key="1">
    <citation type="submission" date="2018-01" db="EMBL/GenBank/DDBJ databases">
        <title>Genomic characterization of Leptospira inadai serogroup Lyme isolated from captured rat in Brazil and comparative analysis with human reference strain.</title>
        <authorList>
            <person name="Moreno L.Z."/>
            <person name="Loureiro A.P."/>
            <person name="Miraglia F."/>
            <person name="Kremer F.S."/>
            <person name="Eslabao M.R."/>
            <person name="Dellagostin O.A."/>
            <person name="Lilenbaum W."/>
            <person name="Moreno A.M."/>
        </authorList>
    </citation>
    <scope>NUCLEOTIDE SEQUENCE [LARGE SCALE GENOMIC DNA]</scope>
    <source>
        <strain evidence="2">M34/99</strain>
    </source>
</reference>
<evidence type="ECO:0000313" key="3">
    <source>
        <dbReference type="Proteomes" id="UP000094669"/>
    </source>
</evidence>
<dbReference type="PANTHER" id="PTHR30543:SF31">
    <property type="entry name" value="NADPH-DEPENDENT AZOREDUCTASE AZR"/>
    <property type="match status" value="1"/>
</dbReference>
<dbReference type="EMBL" id="MCRM02000001">
    <property type="protein sequence ID" value="PNV76992.1"/>
    <property type="molecule type" value="Genomic_DNA"/>
</dbReference>
<protein>
    <submittedName>
        <fullName evidence="2">NADPH-dependent oxidoreductase</fullName>
    </submittedName>
</protein>
<dbReference type="RefSeq" id="WP_010409958.1">
    <property type="nucleotide sequence ID" value="NZ_MCRM02000001.1"/>
</dbReference>
<organism evidence="2 3">
    <name type="scientific">Leptospira inadai serovar Lyme</name>
    <dbReference type="NCBI Taxonomy" id="293084"/>
    <lineage>
        <taxon>Bacteria</taxon>
        <taxon>Pseudomonadati</taxon>
        <taxon>Spirochaetota</taxon>
        <taxon>Spirochaetia</taxon>
        <taxon>Leptospirales</taxon>
        <taxon>Leptospiraceae</taxon>
        <taxon>Leptospira</taxon>
    </lineage>
</organism>
<sequence length="201" mass="22239">MKIGIIVGSHRKESQSAKVGGFLASKLKEMSVQTWIFDLGKTRLPIWDESFWDGGLEWDSLWKPIDTELRGCDGFVVVTPEYSGMASPALKNFFLYAGLPQLGHKPALLAGVSSGRGGAFPVDELRSSSYKNSKLCYIPEQLLFRDAEHLVNAGDPISQEDSYIRERSSFALKVLIAYAEALSEVRESGVTEDPRFKNGMS</sequence>
<accession>A0ABX4YNY1</accession>
<keyword evidence="3" id="KW-1185">Reference proteome</keyword>
<name>A0ABX4YNY1_9LEPT</name>
<dbReference type="Pfam" id="PF03358">
    <property type="entry name" value="FMN_red"/>
    <property type="match status" value="1"/>
</dbReference>
<dbReference type="Proteomes" id="UP000094669">
    <property type="component" value="Unassembled WGS sequence"/>
</dbReference>
<dbReference type="SUPFAM" id="SSF52218">
    <property type="entry name" value="Flavoproteins"/>
    <property type="match status" value="1"/>
</dbReference>